<keyword evidence="1" id="KW-0547">Nucleotide-binding</keyword>
<dbReference type="InterPro" id="IPR002078">
    <property type="entry name" value="Sigma_54_int"/>
</dbReference>
<dbReference type="Gene3D" id="1.10.8.60">
    <property type="match status" value="1"/>
</dbReference>
<keyword evidence="9" id="KW-1185">Reference proteome</keyword>
<dbReference type="Proteomes" id="UP000184052">
    <property type="component" value="Unassembled WGS sequence"/>
</dbReference>
<name>A0A1M6EN05_9FIRM</name>
<dbReference type="GO" id="GO:0006355">
    <property type="term" value="P:regulation of DNA-templated transcription"/>
    <property type="evidence" value="ECO:0007669"/>
    <property type="project" value="InterPro"/>
</dbReference>
<reference evidence="8 9" key="1">
    <citation type="submission" date="2016-11" db="EMBL/GenBank/DDBJ databases">
        <authorList>
            <person name="Jaros S."/>
            <person name="Januszkiewicz K."/>
            <person name="Wedrychowicz H."/>
        </authorList>
    </citation>
    <scope>NUCLEOTIDE SEQUENCE [LARGE SCALE GENOMIC DNA]</scope>
    <source>
        <strain evidence="8 9">DSM 17477</strain>
    </source>
</reference>
<sequence length="455" mass="52064">MSNTQKNDLYRKALEHYSGTVVIIDKNADVLYANDFAAETLGIAKEKLLQSNYYHLIEQGVMTESAGLHALETGEQVNLYCQNYKQEGMYIYSVPELNPDGTVEYVYSFGQNNDKMDAFLEWVNDERKTMLTIIKEYISSDLSIIAESEEMKNLLSIAKRIAPTNGTILIYGESGCGKEVLANYIHKCSNQSDDAFLAINCAAIPEEIAESEFFGYEPGSFTGANNKGKIGYFEAADGGTLFLDEIGELSLKIQAKILRVLENKQITRVGGSKTINVNPRILCATNRDLKQMVKEGKFREDLYYRLNVLPLFIPPLRHRKADIEPLASKFLKEYNKKYGTDKMFSTSLRKKMKEYSWPGNIRELRNLIERTVLISQNSLLSTDIMFQEYFIDNQEREILPLKSAIKDMERAYLEKVFNMINWDIKKAAQLLEVHQSGLYQKLKDYNLTKTEDIDK</sequence>
<dbReference type="GO" id="GO:0043565">
    <property type="term" value="F:sequence-specific DNA binding"/>
    <property type="evidence" value="ECO:0007669"/>
    <property type="project" value="InterPro"/>
</dbReference>
<gene>
    <name evidence="8" type="ORF">SAMN02745751_01254</name>
</gene>
<dbReference type="Pfam" id="PF02954">
    <property type="entry name" value="HTH_8"/>
    <property type="match status" value="1"/>
</dbReference>
<evidence type="ECO:0000259" key="7">
    <source>
        <dbReference type="PROSITE" id="PS50112"/>
    </source>
</evidence>
<dbReference type="PROSITE" id="PS50045">
    <property type="entry name" value="SIGMA54_INTERACT_4"/>
    <property type="match status" value="1"/>
</dbReference>
<dbReference type="InterPro" id="IPR027417">
    <property type="entry name" value="P-loop_NTPase"/>
</dbReference>
<keyword evidence="4 8" id="KW-0238">DNA-binding</keyword>
<dbReference type="SUPFAM" id="SSF55785">
    <property type="entry name" value="PYP-like sensor domain (PAS domain)"/>
    <property type="match status" value="1"/>
</dbReference>
<evidence type="ECO:0000256" key="4">
    <source>
        <dbReference type="ARBA" id="ARBA00023125"/>
    </source>
</evidence>
<dbReference type="RefSeq" id="WP_073048686.1">
    <property type="nucleotide sequence ID" value="NZ_FQZL01000007.1"/>
</dbReference>
<keyword evidence="5" id="KW-0804">Transcription</keyword>
<dbReference type="InterPro" id="IPR003593">
    <property type="entry name" value="AAA+_ATPase"/>
</dbReference>
<accession>A0A1M6EN05</accession>
<dbReference type="STRING" id="1121476.SAMN02745751_01254"/>
<dbReference type="Gene3D" id="3.40.50.300">
    <property type="entry name" value="P-loop containing nucleotide triphosphate hydrolases"/>
    <property type="match status" value="1"/>
</dbReference>
<organism evidence="8 9">
    <name type="scientific">Dethiosulfatibacter aminovorans DSM 17477</name>
    <dbReference type="NCBI Taxonomy" id="1121476"/>
    <lineage>
        <taxon>Bacteria</taxon>
        <taxon>Bacillati</taxon>
        <taxon>Bacillota</taxon>
        <taxon>Tissierellia</taxon>
        <taxon>Dethiosulfatibacter</taxon>
    </lineage>
</organism>
<dbReference type="InterPro" id="IPR025944">
    <property type="entry name" value="Sigma_54_int_dom_CS"/>
</dbReference>
<dbReference type="PROSITE" id="PS50112">
    <property type="entry name" value="PAS"/>
    <property type="match status" value="1"/>
</dbReference>
<dbReference type="EMBL" id="FQZL01000007">
    <property type="protein sequence ID" value="SHI86816.1"/>
    <property type="molecule type" value="Genomic_DNA"/>
</dbReference>
<dbReference type="GO" id="GO:0005524">
    <property type="term" value="F:ATP binding"/>
    <property type="evidence" value="ECO:0007669"/>
    <property type="project" value="UniProtKB-KW"/>
</dbReference>
<dbReference type="PANTHER" id="PTHR32071:SF121">
    <property type="entry name" value="SIGMA L-DEPENDENT TRANSCRIPTIONAL REGULATOR YQIR-RELATED"/>
    <property type="match status" value="1"/>
</dbReference>
<dbReference type="SUPFAM" id="SSF52540">
    <property type="entry name" value="P-loop containing nucleoside triphosphate hydrolases"/>
    <property type="match status" value="1"/>
</dbReference>
<dbReference type="OrthoDB" id="5411866at2"/>
<dbReference type="SMART" id="SM00382">
    <property type="entry name" value="AAA"/>
    <property type="match status" value="1"/>
</dbReference>
<dbReference type="SUPFAM" id="SSF46689">
    <property type="entry name" value="Homeodomain-like"/>
    <property type="match status" value="1"/>
</dbReference>
<dbReference type="InterPro" id="IPR025943">
    <property type="entry name" value="Sigma_54_int_dom_ATP-bd_2"/>
</dbReference>
<dbReference type="InterPro" id="IPR000014">
    <property type="entry name" value="PAS"/>
</dbReference>
<dbReference type="InterPro" id="IPR009057">
    <property type="entry name" value="Homeodomain-like_sf"/>
</dbReference>
<dbReference type="FunFam" id="3.40.50.300:FF:000006">
    <property type="entry name" value="DNA-binding transcriptional regulator NtrC"/>
    <property type="match status" value="1"/>
</dbReference>
<evidence type="ECO:0000313" key="9">
    <source>
        <dbReference type="Proteomes" id="UP000184052"/>
    </source>
</evidence>
<dbReference type="Gene3D" id="3.30.450.20">
    <property type="entry name" value="PAS domain"/>
    <property type="match status" value="1"/>
</dbReference>
<dbReference type="InterPro" id="IPR013767">
    <property type="entry name" value="PAS_fold"/>
</dbReference>
<evidence type="ECO:0000256" key="2">
    <source>
        <dbReference type="ARBA" id="ARBA00022840"/>
    </source>
</evidence>
<dbReference type="PROSITE" id="PS00676">
    <property type="entry name" value="SIGMA54_INTERACT_2"/>
    <property type="match status" value="1"/>
</dbReference>
<evidence type="ECO:0000256" key="1">
    <source>
        <dbReference type="ARBA" id="ARBA00022741"/>
    </source>
</evidence>
<evidence type="ECO:0000259" key="6">
    <source>
        <dbReference type="PROSITE" id="PS50045"/>
    </source>
</evidence>
<keyword evidence="2" id="KW-0067">ATP-binding</keyword>
<proteinExistence type="predicted"/>
<protein>
    <submittedName>
        <fullName evidence="8">Transcriptional regulator containing PAS, AAA-type ATPase, and DNA-binding Fis domains</fullName>
    </submittedName>
</protein>
<dbReference type="Pfam" id="PF00158">
    <property type="entry name" value="Sigma54_activat"/>
    <property type="match status" value="1"/>
</dbReference>
<feature type="domain" description="PAS" evidence="7">
    <location>
        <begin position="6"/>
        <end position="49"/>
    </location>
</feature>
<keyword evidence="3" id="KW-0805">Transcription regulation</keyword>
<dbReference type="Pfam" id="PF00989">
    <property type="entry name" value="PAS"/>
    <property type="match status" value="1"/>
</dbReference>
<dbReference type="InterPro" id="IPR002197">
    <property type="entry name" value="HTH_Fis"/>
</dbReference>
<dbReference type="CDD" id="cd00009">
    <property type="entry name" value="AAA"/>
    <property type="match status" value="1"/>
</dbReference>
<feature type="domain" description="Sigma-54 factor interaction" evidence="6">
    <location>
        <begin position="144"/>
        <end position="373"/>
    </location>
</feature>
<dbReference type="AlphaFoldDB" id="A0A1M6EN05"/>
<dbReference type="PROSITE" id="PS00688">
    <property type="entry name" value="SIGMA54_INTERACT_3"/>
    <property type="match status" value="1"/>
</dbReference>
<evidence type="ECO:0000256" key="3">
    <source>
        <dbReference type="ARBA" id="ARBA00023015"/>
    </source>
</evidence>
<dbReference type="Gene3D" id="1.10.10.60">
    <property type="entry name" value="Homeodomain-like"/>
    <property type="match status" value="1"/>
</dbReference>
<evidence type="ECO:0000313" key="8">
    <source>
        <dbReference type="EMBL" id="SHI86816.1"/>
    </source>
</evidence>
<dbReference type="PANTHER" id="PTHR32071">
    <property type="entry name" value="TRANSCRIPTIONAL REGULATORY PROTEIN"/>
    <property type="match status" value="1"/>
</dbReference>
<dbReference type="InterPro" id="IPR058031">
    <property type="entry name" value="AAA_lid_NorR"/>
</dbReference>
<dbReference type="Pfam" id="PF25601">
    <property type="entry name" value="AAA_lid_14"/>
    <property type="match status" value="1"/>
</dbReference>
<evidence type="ECO:0000256" key="5">
    <source>
        <dbReference type="ARBA" id="ARBA00023163"/>
    </source>
</evidence>
<dbReference type="InterPro" id="IPR035965">
    <property type="entry name" value="PAS-like_dom_sf"/>
</dbReference>